<dbReference type="InterPro" id="IPR002718">
    <property type="entry name" value="OMP_Helicobacter"/>
</dbReference>
<evidence type="ECO:0000313" key="1">
    <source>
        <dbReference type="EMBL" id="BCD69999.1"/>
    </source>
</evidence>
<evidence type="ECO:0000313" key="2">
    <source>
        <dbReference type="Proteomes" id="UP000317935"/>
    </source>
</evidence>
<proteinExistence type="predicted"/>
<dbReference type="RefSeq" id="WP_170221193.1">
    <property type="nucleotide sequence ID" value="NZ_AP019774.1"/>
</dbReference>
<evidence type="ECO:0008006" key="3">
    <source>
        <dbReference type="Google" id="ProtNLM"/>
    </source>
</evidence>
<protein>
    <recommendedName>
        <fullName evidence="3">Outer membrane protein</fullName>
    </recommendedName>
</protein>
<accession>A0A6J4CWT5</accession>
<dbReference type="EMBL" id="AP019774">
    <property type="protein sequence ID" value="BCD69999.1"/>
    <property type="molecule type" value="Genomic_DNA"/>
</dbReference>
<dbReference type="Pfam" id="PF01856">
    <property type="entry name" value="HP_OMP"/>
    <property type="match status" value="1"/>
</dbReference>
<sequence length="243" mass="27075">MEGGFQYSNFGGEDNSQTSFTYSFTYDSYSSTTSSTKTYNGNLFGGDFQIGYKQFFGKTKRFGLRYYVFFSGQGGSATVTDNSYNASSDNQTSSYNQPSANLFYGAGIDMLFNFYDENEKTFGMILGVMGGGSSWLMGKATYQNGTCVWGETNSGACQTMNQALWNSNDMGGSLIPIYGQFIVNIGFRGNFSKHQGYEFGVRIPVINDLYYTQSFSGFLYSSGTQTITFRRRVAVYINYVINF</sequence>
<dbReference type="Proteomes" id="UP000317935">
    <property type="component" value="Chromosome"/>
</dbReference>
<dbReference type="AlphaFoldDB" id="A0A6J4CWT5"/>
<organism evidence="1 2">
    <name type="scientific">Helicobacter suis</name>
    <dbReference type="NCBI Taxonomy" id="104628"/>
    <lineage>
        <taxon>Bacteria</taxon>
        <taxon>Pseudomonadati</taxon>
        <taxon>Campylobacterota</taxon>
        <taxon>Epsilonproteobacteria</taxon>
        <taxon>Campylobacterales</taxon>
        <taxon>Helicobacteraceae</taxon>
        <taxon>Helicobacter</taxon>
    </lineage>
</organism>
<dbReference type="PRINTS" id="PR01776">
    <property type="entry name" value="HPOMPFAMILY"/>
</dbReference>
<gene>
    <name evidence="1" type="ORF">SNTW_06440</name>
</gene>
<reference evidence="1 2" key="1">
    <citation type="submission" date="2019-06" db="EMBL/GenBank/DDBJ databases">
        <title>Complete genome sequence of Helicobacter suis SNTW101c.</title>
        <authorList>
            <person name="Rimbara E."/>
            <person name="Suzuki M."/>
            <person name="Matsui H."/>
            <person name="Nakamura M."/>
            <person name="Mori S."/>
            <person name="Shibayama K."/>
        </authorList>
    </citation>
    <scope>NUCLEOTIDE SEQUENCE [LARGE SCALE GENOMIC DNA]</scope>
    <source>
        <strain evidence="1 2">SNTW101c</strain>
    </source>
</reference>
<name>A0A6J4CWT5_9HELI</name>